<evidence type="ECO:0000256" key="3">
    <source>
        <dbReference type="ARBA" id="ARBA00014754"/>
    </source>
</evidence>
<keyword evidence="4" id="KW-0732">Signal</keyword>
<dbReference type="Gene3D" id="3.90.1210.10">
    <property type="entry name" value="Antifreeze-like/N-acetylneuraminic acid synthase C-terminal domain"/>
    <property type="match status" value="1"/>
</dbReference>
<dbReference type="CDD" id="cd11614">
    <property type="entry name" value="SAF_CpaB_FlgA_like"/>
    <property type="match status" value="1"/>
</dbReference>
<dbReference type="InterPro" id="IPR013974">
    <property type="entry name" value="SAF"/>
</dbReference>
<dbReference type="Pfam" id="PF13144">
    <property type="entry name" value="ChapFlgA"/>
    <property type="match status" value="1"/>
</dbReference>
<organism evidence="7 8">
    <name type="scientific">Vibrio parahaemolyticus</name>
    <dbReference type="NCBI Taxonomy" id="670"/>
    <lineage>
        <taxon>Bacteria</taxon>
        <taxon>Pseudomonadati</taxon>
        <taxon>Pseudomonadota</taxon>
        <taxon>Gammaproteobacteria</taxon>
        <taxon>Vibrionales</taxon>
        <taxon>Vibrionaceae</taxon>
        <taxon>Vibrio</taxon>
    </lineage>
</organism>
<dbReference type="PANTHER" id="PTHR36307:SF1">
    <property type="entry name" value="FLAGELLA BASAL BODY P-RING FORMATION PROTEIN FLGA"/>
    <property type="match status" value="1"/>
</dbReference>
<comment type="caution">
    <text evidence="7">The sequence shown here is derived from an EMBL/GenBank/DDBJ whole genome shotgun (WGS) entry which is preliminary data.</text>
</comment>
<name>A0A227JIW0_VIBPH</name>
<evidence type="ECO:0000256" key="2">
    <source>
        <dbReference type="ARBA" id="ARBA00010474"/>
    </source>
</evidence>
<keyword evidence="7" id="KW-0966">Cell projection</keyword>
<dbReference type="AlphaFoldDB" id="A0A227JIW0"/>
<evidence type="ECO:0000313" key="7">
    <source>
        <dbReference type="EMBL" id="OXE34127.1"/>
    </source>
</evidence>
<comment type="subcellular location">
    <subcellularLocation>
        <location evidence="1">Periplasm</location>
    </subcellularLocation>
</comment>
<dbReference type="InterPro" id="IPR017585">
    <property type="entry name" value="SAF_FlgA"/>
</dbReference>
<dbReference type="EMBL" id="NIXT01000124">
    <property type="protein sequence ID" value="OXE34127.1"/>
    <property type="molecule type" value="Genomic_DNA"/>
</dbReference>
<dbReference type="GeneID" id="1190951"/>
<evidence type="ECO:0000313" key="8">
    <source>
        <dbReference type="Proteomes" id="UP000214596"/>
    </source>
</evidence>
<accession>A0A227JIW0</accession>
<keyword evidence="7" id="KW-0969">Cilium</keyword>
<sequence>MTYKQEWKPNFRFTESKKIRGKTLISSKWILLLGILSTGQTFASPDQTTFSSEELKAVVAKHFEQEVDRVAKSNQWGEYQLEYDLWVPGSANHLPKCDAKLVITGRDNQPLPVGNLKRSVSCEDLTAPWRINVTIKSSVTLPVVVAATTVGRSEVVTANHLKLETRTISRSDDFYTAPKHAIGLETTRRLRAGQVVDPTSLSAPALIEKGNEIIIIASKDGFSASTKGVALEDGAQGQQIEVENLSSGRVIRAVVTGRNQVHTQF</sequence>
<dbReference type="InterPro" id="IPR039246">
    <property type="entry name" value="Flagellar_FlgA"/>
</dbReference>
<evidence type="ECO:0000256" key="1">
    <source>
        <dbReference type="ARBA" id="ARBA00004418"/>
    </source>
</evidence>
<protein>
    <recommendedName>
        <fullName evidence="3">Flagella basal body P-ring formation protein FlgA</fullName>
    </recommendedName>
</protein>
<dbReference type="NCBIfam" id="TIGR03170">
    <property type="entry name" value="flgA_cterm"/>
    <property type="match status" value="1"/>
</dbReference>
<dbReference type="Proteomes" id="UP000214596">
    <property type="component" value="Unassembled WGS sequence"/>
</dbReference>
<dbReference type="PANTHER" id="PTHR36307">
    <property type="entry name" value="FLAGELLA BASAL BODY P-RING FORMATION PROTEIN FLGA"/>
    <property type="match status" value="1"/>
</dbReference>
<proteinExistence type="inferred from homology"/>
<evidence type="ECO:0000256" key="4">
    <source>
        <dbReference type="ARBA" id="ARBA00022729"/>
    </source>
</evidence>
<keyword evidence="7" id="KW-0282">Flagellum</keyword>
<comment type="similarity">
    <text evidence="2">Belongs to the FlgA family.</text>
</comment>
<evidence type="ECO:0000256" key="6">
    <source>
        <dbReference type="ARBA" id="ARBA00025643"/>
    </source>
</evidence>
<evidence type="ECO:0000256" key="5">
    <source>
        <dbReference type="ARBA" id="ARBA00022764"/>
    </source>
</evidence>
<dbReference type="Gene3D" id="2.30.30.760">
    <property type="match status" value="1"/>
</dbReference>
<comment type="function">
    <text evidence="6">Involved in the assembly process of the P-ring formation. It may associate with FlgF on the rod constituting a structure essential for the P-ring assembly or may act as a modulator protein for the P-ring assembly.</text>
</comment>
<dbReference type="STRING" id="670.ACZ92_04495"/>
<reference evidence="7 8" key="1">
    <citation type="journal article" date="2017" name="Appl. Environ. Microbiol.">
        <title>Parallel evolution of two clades of a major Atlantic endemic Vibrio parahaemolyticus pathogen lineage by independent acquisition of related pathogenicity islands.</title>
        <authorList>
            <person name="Xu F."/>
            <person name="Gonzalez-Escalona N."/>
            <person name="Drees K.P."/>
            <person name="Sebra R.P."/>
            <person name="Cooper V.S."/>
            <person name="Jones S.H."/>
            <person name="Whistler C.A."/>
        </authorList>
    </citation>
    <scope>NUCLEOTIDE SEQUENCE [LARGE SCALE GENOMIC DNA]</scope>
    <source>
        <strain evidence="7 8">MAVP-3</strain>
    </source>
</reference>
<dbReference type="RefSeq" id="WP_005481529.1">
    <property type="nucleotide sequence ID" value="NZ_CANUHY010000007.1"/>
</dbReference>
<dbReference type="SMART" id="SM00858">
    <property type="entry name" value="SAF"/>
    <property type="match status" value="1"/>
</dbReference>
<gene>
    <name evidence="7" type="ORF">CA163_03895</name>
</gene>
<dbReference type="OrthoDB" id="1669037at2"/>
<dbReference type="GO" id="GO:0042597">
    <property type="term" value="C:periplasmic space"/>
    <property type="evidence" value="ECO:0007669"/>
    <property type="project" value="UniProtKB-SubCell"/>
</dbReference>
<dbReference type="GO" id="GO:0044780">
    <property type="term" value="P:bacterial-type flagellum assembly"/>
    <property type="evidence" value="ECO:0007669"/>
    <property type="project" value="InterPro"/>
</dbReference>
<keyword evidence="5" id="KW-0574">Periplasm</keyword>